<dbReference type="EMBL" id="JAFLRJ010000077">
    <property type="protein sequence ID" value="MBO0511943.1"/>
    <property type="molecule type" value="Genomic_DNA"/>
</dbReference>
<accession>A0A939F5B9</accession>
<evidence type="ECO:0000256" key="2">
    <source>
        <dbReference type="RuleBase" id="RU362080"/>
    </source>
</evidence>
<keyword evidence="5" id="KW-1185">Reference proteome</keyword>
<dbReference type="InterPro" id="IPR033788">
    <property type="entry name" value="VbhA-like"/>
</dbReference>
<gene>
    <name evidence="4" type="ORF">J0695_08960</name>
</gene>
<comment type="caution">
    <text evidence="4">The sequence shown here is derived from an EMBL/GenBank/DDBJ whole genome shotgun (WGS) entry which is preliminary data.</text>
</comment>
<dbReference type="InterPro" id="IPR006442">
    <property type="entry name" value="Antitoxin_Phd/YefM"/>
</dbReference>
<dbReference type="Pfam" id="PF18495">
    <property type="entry name" value="VbhA"/>
    <property type="match status" value="1"/>
</dbReference>
<dbReference type="Gene3D" id="1.10.8.1050">
    <property type="entry name" value="Antitoxin VbhA-like"/>
    <property type="match status" value="1"/>
</dbReference>
<evidence type="ECO:0000313" key="4">
    <source>
        <dbReference type="EMBL" id="MBO0511943.1"/>
    </source>
</evidence>
<dbReference type="SUPFAM" id="SSF143120">
    <property type="entry name" value="YefM-like"/>
    <property type="match status" value="1"/>
</dbReference>
<organism evidence="4 5">
    <name type="scientific">Streptomyces beijiangensis</name>
    <dbReference type="NCBI Taxonomy" id="163361"/>
    <lineage>
        <taxon>Bacteria</taxon>
        <taxon>Bacillati</taxon>
        <taxon>Actinomycetota</taxon>
        <taxon>Actinomycetes</taxon>
        <taxon>Kitasatosporales</taxon>
        <taxon>Streptomycetaceae</taxon>
        <taxon>Streptomyces</taxon>
    </lineage>
</organism>
<dbReference type="InterPro" id="IPR043038">
    <property type="entry name" value="VbhA_sf"/>
</dbReference>
<comment type="function">
    <text evidence="2">Antitoxin component of a type II toxin-antitoxin (TA) system.</text>
</comment>
<reference evidence="4" key="1">
    <citation type="submission" date="2021-03" db="EMBL/GenBank/DDBJ databases">
        <title>Streptomyces poriferae sp. nov., a novel marine sponge-derived Actinobacteria species with anti-MRSA activity.</title>
        <authorList>
            <person name="Sandoval-Powers M."/>
            <person name="Kralova S."/>
            <person name="Nguyen G.-S."/>
            <person name="Fawwal D."/>
            <person name="Degnes K."/>
            <person name="Klinkenberg G."/>
            <person name="Sletta H."/>
            <person name="Wentzel A."/>
            <person name="Liles M.R."/>
        </authorList>
    </citation>
    <scope>NUCLEOTIDE SEQUENCE</scope>
    <source>
        <strain evidence="4">DSM 41794</strain>
    </source>
</reference>
<dbReference type="AlphaFoldDB" id="A0A939F5B9"/>
<name>A0A939F5B9_9ACTN</name>
<dbReference type="InterPro" id="IPR041535">
    <property type="entry name" value="VbhA"/>
</dbReference>
<dbReference type="Gene3D" id="3.40.1620.10">
    <property type="entry name" value="YefM-like domain"/>
    <property type="match status" value="1"/>
</dbReference>
<evidence type="ECO:0000256" key="1">
    <source>
        <dbReference type="ARBA" id="ARBA00009981"/>
    </source>
</evidence>
<dbReference type="CDD" id="cd11586">
    <property type="entry name" value="VbhA_like"/>
    <property type="match status" value="1"/>
</dbReference>
<evidence type="ECO:0000259" key="3">
    <source>
        <dbReference type="Pfam" id="PF18495"/>
    </source>
</evidence>
<evidence type="ECO:0000313" key="5">
    <source>
        <dbReference type="Proteomes" id="UP000664167"/>
    </source>
</evidence>
<comment type="similarity">
    <text evidence="1 2">Belongs to the phD/YefM antitoxin family.</text>
</comment>
<feature type="domain" description="Antitoxin VbhA" evidence="3">
    <location>
        <begin position="60"/>
        <end position="103"/>
    </location>
</feature>
<proteinExistence type="inferred from homology"/>
<dbReference type="Pfam" id="PF02604">
    <property type="entry name" value="PhdYeFM_antitox"/>
    <property type="match status" value="1"/>
</dbReference>
<protein>
    <recommendedName>
        <fullName evidence="2">Antitoxin</fullName>
    </recommendedName>
</protein>
<dbReference type="Proteomes" id="UP000664167">
    <property type="component" value="Unassembled WGS sequence"/>
</dbReference>
<dbReference type="InterPro" id="IPR036165">
    <property type="entry name" value="YefM-like_sf"/>
</dbReference>
<dbReference type="RefSeq" id="WP_206961342.1">
    <property type="nucleotide sequence ID" value="NZ_BAAAJJ010000001.1"/>
</dbReference>
<sequence length="116" mass="12068">MDIPEVVTVSDARTGLSRLLAELSAAGTEAEPVLIGAHRKPQAVLLSVEMYERLVGRYGRQSAAASAAGSLRAEGLVASAGAEGDVAEYVRGEATADEIVARAVGRYSRTPSHHHG</sequence>